<dbReference type="InterPro" id="IPR002156">
    <property type="entry name" value="RNaseH_domain"/>
</dbReference>
<feature type="domain" description="RNase H type-1" evidence="1">
    <location>
        <begin position="25"/>
        <end position="140"/>
    </location>
</feature>
<dbReference type="InterPro" id="IPR012337">
    <property type="entry name" value="RNaseH-like_sf"/>
</dbReference>
<dbReference type="PANTHER" id="PTHR47723:SF23">
    <property type="entry name" value="REVERSE TRANSCRIPTASE-LIKE PROTEIN"/>
    <property type="match status" value="1"/>
</dbReference>
<dbReference type="InterPro" id="IPR053151">
    <property type="entry name" value="RNase_H-like"/>
</dbReference>
<dbReference type="Pfam" id="PF13456">
    <property type="entry name" value="RVT_3"/>
    <property type="match status" value="1"/>
</dbReference>
<organism evidence="2 3">
    <name type="scientific">Solanum tuberosum</name>
    <name type="common">Potato</name>
    <dbReference type="NCBI Taxonomy" id="4113"/>
    <lineage>
        <taxon>Eukaryota</taxon>
        <taxon>Viridiplantae</taxon>
        <taxon>Streptophyta</taxon>
        <taxon>Embryophyta</taxon>
        <taxon>Tracheophyta</taxon>
        <taxon>Spermatophyta</taxon>
        <taxon>Magnoliopsida</taxon>
        <taxon>eudicotyledons</taxon>
        <taxon>Gunneridae</taxon>
        <taxon>Pentapetalae</taxon>
        <taxon>asterids</taxon>
        <taxon>lamiids</taxon>
        <taxon>Solanales</taxon>
        <taxon>Solanaceae</taxon>
        <taxon>Solanoideae</taxon>
        <taxon>Solaneae</taxon>
        <taxon>Solanum</taxon>
    </lineage>
</organism>
<evidence type="ECO:0000313" key="3">
    <source>
        <dbReference type="Proteomes" id="UP000826656"/>
    </source>
</evidence>
<proteinExistence type="predicted"/>
<dbReference type="InterPro" id="IPR036397">
    <property type="entry name" value="RNaseH_sf"/>
</dbReference>
<dbReference type="Gene3D" id="3.30.420.10">
    <property type="entry name" value="Ribonuclease H-like superfamily/Ribonuclease H"/>
    <property type="match status" value="1"/>
</dbReference>
<name>A0ABQ7VXR7_SOLTU</name>
<comment type="caution">
    <text evidence="2">The sequence shown here is derived from an EMBL/GenBank/DDBJ whole genome shotgun (WGS) entry which is preliminary data.</text>
</comment>
<dbReference type="EMBL" id="JAIVGD010000005">
    <property type="protein sequence ID" value="KAH0773301.1"/>
    <property type="molecule type" value="Genomic_DNA"/>
</dbReference>
<dbReference type="SUPFAM" id="SSF53098">
    <property type="entry name" value="Ribonuclease H-like"/>
    <property type="match status" value="1"/>
</dbReference>
<accession>A0ABQ7VXR7</accession>
<sequence>MLITLNPPTSCVSGGLPRTGTFKLNIDDSFSKDCNKGGIGGVIRYHNCNWVMGFYHNITAQSHTMAEIEALLDNLKIATDCSIVPIEIELDSIEVIEALEDTQSIYASKINSYRLLMKRLGNPLVRHSFRQANKVADFLSRLDTKLTPSAQATILSTPPDHTMSLIKDDQQGVISIKLVLRTTCNKLACFGNLTVIVNYGDNVEANRPHNRVTP</sequence>
<dbReference type="PANTHER" id="PTHR47723">
    <property type="entry name" value="OS05G0353850 PROTEIN"/>
    <property type="match status" value="1"/>
</dbReference>
<evidence type="ECO:0000259" key="1">
    <source>
        <dbReference type="Pfam" id="PF13456"/>
    </source>
</evidence>
<dbReference type="CDD" id="cd06222">
    <property type="entry name" value="RNase_H_like"/>
    <property type="match status" value="1"/>
</dbReference>
<reference evidence="2 3" key="1">
    <citation type="journal article" date="2021" name="bioRxiv">
        <title>Chromosome-scale and haplotype-resolved genome assembly of a tetraploid potato cultivar.</title>
        <authorList>
            <person name="Sun H."/>
            <person name="Jiao W.-B."/>
            <person name="Krause K."/>
            <person name="Campoy J.A."/>
            <person name="Goel M."/>
            <person name="Folz-Donahue K."/>
            <person name="Kukat C."/>
            <person name="Huettel B."/>
            <person name="Schneeberger K."/>
        </authorList>
    </citation>
    <scope>NUCLEOTIDE SEQUENCE [LARGE SCALE GENOMIC DNA]</scope>
    <source>
        <strain evidence="2">SolTubOtavaFocal</strain>
        <tissue evidence="2">Leaves</tissue>
    </source>
</reference>
<keyword evidence="3" id="KW-1185">Reference proteome</keyword>
<evidence type="ECO:0000313" key="2">
    <source>
        <dbReference type="EMBL" id="KAH0773301.1"/>
    </source>
</evidence>
<gene>
    <name evidence="2" type="ORF">KY290_010438</name>
</gene>
<protein>
    <recommendedName>
        <fullName evidence="1">RNase H type-1 domain-containing protein</fullName>
    </recommendedName>
</protein>
<dbReference type="Proteomes" id="UP000826656">
    <property type="component" value="Unassembled WGS sequence"/>
</dbReference>
<dbReference type="InterPro" id="IPR044730">
    <property type="entry name" value="RNase_H-like_dom_plant"/>
</dbReference>